<keyword evidence="1" id="KW-0732">Signal</keyword>
<protein>
    <submittedName>
        <fullName evidence="2">Uncharacterized protein</fullName>
    </submittedName>
</protein>
<feature type="signal peptide" evidence="1">
    <location>
        <begin position="1"/>
        <end position="23"/>
    </location>
</feature>
<feature type="chain" id="PRO_5003938239" evidence="1">
    <location>
        <begin position="24"/>
        <end position="113"/>
    </location>
</feature>
<geneLocation type="plasmid" evidence="2 3">
    <name>pSTA7437.01</name>
</geneLocation>
<evidence type="ECO:0000256" key="1">
    <source>
        <dbReference type="SAM" id="SignalP"/>
    </source>
</evidence>
<dbReference type="AlphaFoldDB" id="K9Y0D4"/>
<keyword evidence="2" id="KW-0614">Plasmid</keyword>
<evidence type="ECO:0000313" key="3">
    <source>
        <dbReference type="Proteomes" id="UP000010473"/>
    </source>
</evidence>
<proteinExistence type="predicted"/>
<organism evidence="2 3">
    <name type="scientific">Stanieria cyanosphaera (strain ATCC 29371 / PCC 7437)</name>
    <dbReference type="NCBI Taxonomy" id="111780"/>
    <lineage>
        <taxon>Bacteria</taxon>
        <taxon>Bacillati</taxon>
        <taxon>Cyanobacteriota</taxon>
        <taxon>Cyanophyceae</taxon>
        <taxon>Pleurocapsales</taxon>
        <taxon>Dermocarpellaceae</taxon>
        <taxon>Stanieria</taxon>
    </lineage>
</organism>
<dbReference type="Proteomes" id="UP000010473">
    <property type="component" value="Plasmid pSTA7437.01"/>
</dbReference>
<reference evidence="3" key="1">
    <citation type="journal article" date="2013" name="Proc. Natl. Acad. Sci. U.S.A.">
        <title>Improving the coverage of the cyanobacterial phylum using diversity-driven genome sequencing.</title>
        <authorList>
            <person name="Shih P.M."/>
            <person name="Wu D."/>
            <person name="Latifi A."/>
            <person name="Axen S.D."/>
            <person name="Fewer D.P."/>
            <person name="Talla E."/>
            <person name="Calteau A."/>
            <person name="Cai F."/>
            <person name="Tandeau de Marsac N."/>
            <person name="Rippka R."/>
            <person name="Herdman M."/>
            <person name="Sivonen K."/>
            <person name="Coursin T."/>
            <person name="Laurent T."/>
            <person name="Goodwin L."/>
            <person name="Nolan M."/>
            <person name="Davenport K.W."/>
            <person name="Han C.S."/>
            <person name="Rubin E.M."/>
            <person name="Eisen J.A."/>
            <person name="Woyke T."/>
            <person name="Gugger M."/>
            <person name="Kerfeld C.A."/>
        </authorList>
    </citation>
    <scope>NUCLEOTIDE SEQUENCE [LARGE SCALE GENOMIC DNA]</scope>
    <source>
        <strain evidence="3">ATCC 29371 / PCC 7437</strain>
        <plasmid evidence="3">Plasmid pSTA7437.01</plasmid>
    </source>
</reference>
<dbReference type="OrthoDB" id="514474at2"/>
<evidence type="ECO:0000313" key="2">
    <source>
        <dbReference type="EMBL" id="AFZ38203.1"/>
    </source>
</evidence>
<name>K9Y0D4_STAC7</name>
<dbReference type="KEGG" id="scs:Sta7437_4765"/>
<sequence>MKTTLLMSLSALTLSLMATPTLAKEISQNNLGSTDSIVEITPFDLVYRAYQGDFTNSGIPGYAKFITAVNTGKVKAEDLVEKAISKRRLAPETIDDRGYINSVNRLMQTLDEN</sequence>
<dbReference type="HOGENOM" id="CLU_138498_1_0_3"/>
<dbReference type="EMBL" id="CP003654">
    <property type="protein sequence ID" value="AFZ38203.1"/>
    <property type="molecule type" value="Genomic_DNA"/>
</dbReference>
<gene>
    <name evidence="2" type="ordered locus">Sta7437_4765</name>
</gene>
<keyword evidence="3" id="KW-1185">Reference proteome</keyword>
<dbReference type="RefSeq" id="WP_015212106.1">
    <property type="nucleotide sequence ID" value="NC_019765.1"/>
</dbReference>
<accession>K9Y0D4</accession>